<evidence type="ECO:0000256" key="8">
    <source>
        <dbReference type="RuleBase" id="RU000609"/>
    </source>
</evidence>
<keyword evidence="3" id="KW-0963">Cytoplasm</keyword>
<reference evidence="11 12" key="1">
    <citation type="submission" date="2017-08" db="EMBL/GenBank/DDBJ databases">
        <title>Substantial Increase in Enzyme Production by Combined Drug-Resistance Mutations in Paenibacillus agaridevorans.</title>
        <authorList>
            <person name="Tanaka Y."/>
            <person name="Funane K."/>
            <person name="Hosaka T."/>
            <person name="Shiwa Y."/>
            <person name="Fujita N."/>
            <person name="Miyazaki T."/>
            <person name="Yoshikawa H."/>
            <person name="Murakami K."/>
            <person name="Kasahara K."/>
            <person name="Inaoka T."/>
            <person name="Hiraga Y."/>
            <person name="Ochi K."/>
        </authorList>
    </citation>
    <scope>NUCLEOTIDE SEQUENCE [LARGE SCALE GENOMIC DNA]</scope>
    <source>
        <strain evidence="11 12">T-3040</strain>
    </source>
</reference>
<dbReference type="AlphaFoldDB" id="A0A2R5EQX1"/>
<dbReference type="EC" id="5.3.1.5" evidence="8"/>
<evidence type="ECO:0000313" key="11">
    <source>
        <dbReference type="EMBL" id="GBG08967.1"/>
    </source>
</evidence>
<dbReference type="InterPro" id="IPR050337">
    <property type="entry name" value="L-rhamnose_isomerase"/>
</dbReference>
<protein>
    <recommendedName>
        <fullName evidence="2 8">Xylose isomerase</fullName>
        <ecNumber evidence="8">5.3.1.5</ecNumber>
    </recommendedName>
</protein>
<comment type="similarity">
    <text evidence="8">Belongs to the xylose isomerase family.</text>
</comment>
<dbReference type="RefSeq" id="WP_108993804.1">
    <property type="nucleotide sequence ID" value="NZ_BDQX01000182.1"/>
</dbReference>
<dbReference type="PANTHER" id="PTHR30268">
    <property type="entry name" value="L-RHAMNOSE ISOMERASE"/>
    <property type="match status" value="1"/>
</dbReference>
<evidence type="ECO:0000256" key="9">
    <source>
        <dbReference type="RuleBase" id="RU000610"/>
    </source>
</evidence>
<keyword evidence="12" id="KW-1185">Reference proteome</keyword>
<name>A0A2R5EQX1_9BACL</name>
<comment type="subunit">
    <text evidence="9">Homotetramer.</text>
</comment>
<dbReference type="InterPro" id="IPR013022">
    <property type="entry name" value="Xyl_isomerase-like_TIM-brl"/>
</dbReference>
<evidence type="ECO:0000256" key="7">
    <source>
        <dbReference type="ARBA" id="ARBA00023277"/>
    </source>
</evidence>
<dbReference type="PROSITE" id="PS51415">
    <property type="entry name" value="XYLOSE_ISOMERASE"/>
    <property type="match status" value="1"/>
</dbReference>
<dbReference type="GO" id="GO:0005737">
    <property type="term" value="C:cytoplasm"/>
    <property type="evidence" value="ECO:0007669"/>
    <property type="project" value="UniProtKB-SubCell"/>
</dbReference>
<dbReference type="SUPFAM" id="SSF51658">
    <property type="entry name" value="Xylose isomerase-like"/>
    <property type="match status" value="1"/>
</dbReference>
<keyword evidence="6 8" id="KW-0413">Isomerase</keyword>
<comment type="catalytic activity">
    <reaction evidence="8">
        <text>alpha-D-xylose = alpha-D-xylulofuranose</text>
        <dbReference type="Rhea" id="RHEA:22816"/>
        <dbReference type="ChEBI" id="CHEBI:28518"/>
        <dbReference type="ChEBI" id="CHEBI:188998"/>
        <dbReference type="EC" id="5.3.1.5"/>
    </reaction>
</comment>
<dbReference type="InterPro" id="IPR001998">
    <property type="entry name" value="Xylose_isomerase"/>
</dbReference>
<dbReference type="PANTHER" id="PTHR30268:SF0">
    <property type="entry name" value="L-RHAMNOSE ISOMERASE"/>
    <property type="match status" value="1"/>
</dbReference>
<comment type="subcellular location">
    <subcellularLocation>
        <location evidence="1 9">Cytoplasm</location>
    </subcellularLocation>
</comment>
<dbReference type="GO" id="GO:0042732">
    <property type="term" value="P:D-xylose metabolic process"/>
    <property type="evidence" value="ECO:0007669"/>
    <property type="project" value="UniProtKB-KW"/>
</dbReference>
<dbReference type="EMBL" id="BDQX01000182">
    <property type="protein sequence ID" value="GBG08967.1"/>
    <property type="molecule type" value="Genomic_DNA"/>
</dbReference>
<accession>A0A2R5EQX1</accession>
<proteinExistence type="inferred from homology"/>
<dbReference type="Gene3D" id="3.20.20.150">
    <property type="entry name" value="Divalent-metal-dependent TIM barrel enzymes"/>
    <property type="match status" value="1"/>
</dbReference>
<dbReference type="PRINTS" id="PR00688">
    <property type="entry name" value="XYLOSISMRASE"/>
</dbReference>
<evidence type="ECO:0000256" key="3">
    <source>
        <dbReference type="ARBA" id="ARBA00022490"/>
    </source>
</evidence>
<keyword evidence="8" id="KW-0859">Xylose metabolism</keyword>
<dbReference type="Pfam" id="PF01261">
    <property type="entry name" value="AP_endonuc_2"/>
    <property type="match status" value="1"/>
</dbReference>
<comment type="caution">
    <text evidence="11">The sequence shown here is derived from an EMBL/GenBank/DDBJ whole genome shotgun (WGS) entry which is preliminary data.</text>
</comment>
<sequence length="343" mass="38764">MKSFRYSVGPWNIHTGMDPFGPPVRKEVPFEHKLARLKEIGFDAIQLHDDDAIPNVNDFEGSVLRSKAKELKQQLRNVGLVPEFIAPRLWEDERTRDGAYTANSQQLRNYAKERSLKALEIAEELGTNNIVLWLAREGTFVPESKCGVRAVEYLVEAINYMLEANKNIRILIEPKPNEPVDKSFIPTAGHALALSYLTSAPDRVGVLIESAHSLLAGLDPADDMTFALAHNKLWGVHLNDQNGLKFDQDRSFGSVNLRQAFNQVRVLLDHQYGQEGQFVGLDVKALRTQNDDLAYKHLSNSLFVVERLVQKAKSLQTEHISARQEDTDYEELDRLIVDHLLGS</sequence>
<evidence type="ECO:0000256" key="4">
    <source>
        <dbReference type="ARBA" id="ARBA00022723"/>
    </source>
</evidence>
<dbReference type="GO" id="GO:0009045">
    <property type="term" value="F:xylose isomerase activity"/>
    <property type="evidence" value="ECO:0007669"/>
    <property type="project" value="UniProtKB-EC"/>
</dbReference>
<evidence type="ECO:0000313" key="12">
    <source>
        <dbReference type="Proteomes" id="UP000245202"/>
    </source>
</evidence>
<evidence type="ECO:0000256" key="1">
    <source>
        <dbReference type="ARBA" id="ARBA00004496"/>
    </source>
</evidence>
<keyword evidence="7 8" id="KW-0119">Carbohydrate metabolism</keyword>
<evidence type="ECO:0000256" key="6">
    <source>
        <dbReference type="ARBA" id="ARBA00023235"/>
    </source>
</evidence>
<dbReference type="InterPro" id="IPR036237">
    <property type="entry name" value="Xyl_isomerase-like_sf"/>
</dbReference>
<organism evidence="11 12">
    <name type="scientific">Paenibacillus agaridevorans</name>
    <dbReference type="NCBI Taxonomy" id="171404"/>
    <lineage>
        <taxon>Bacteria</taxon>
        <taxon>Bacillati</taxon>
        <taxon>Bacillota</taxon>
        <taxon>Bacilli</taxon>
        <taxon>Bacillales</taxon>
        <taxon>Paenibacillaceae</taxon>
        <taxon>Paenibacillus</taxon>
    </lineage>
</organism>
<dbReference type="Proteomes" id="UP000245202">
    <property type="component" value="Unassembled WGS sequence"/>
</dbReference>
<evidence type="ECO:0000259" key="10">
    <source>
        <dbReference type="Pfam" id="PF01261"/>
    </source>
</evidence>
<keyword evidence="5" id="KW-0464">Manganese</keyword>
<evidence type="ECO:0000256" key="5">
    <source>
        <dbReference type="ARBA" id="ARBA00023211"/>
    </source>
</evidence>
<gene>
    <name evidence="11" type="ORF">PAT3040_03584</name>
</gene>
<feature type="domain" description="Xylose isomerase-like TIM barrel" evidence="10">
    <location>
        <begin position="34"/>
        <end position="253"/>
    </location>
</feature>
<evidence type="ECO:0000256" key="2">
    <source>
        <dbReference type="ARBA" id="ARBA00018232"/>
    </source>
</evidence>
<keyword evidence="4 8" id="KW-0479">Metal-binding</keyword>
<dbReference type="GO" id="GO:0046872">
    <property type="term" value="F:metal ion binding"/>
    <property type="evidence" value="ECO:0007669"/>
    <property type="project" value="UniProtKB-KW"/>
</dbReference>